<dbReference type="CDD" id="cd07821">
    <property type="entry name" value="PYR_PYL_RCAR_like"/>
    <property type="match status" value="1"/>
</dbReference>
<evidence type="ECO:0000313" key="1">
    <source>
        <dbReference type="EMBL" id="GIJ49287.1"/>
    </source>
</evidence>
<dbReference type="SUPFAM" id="SSF55961">
    <property type="entry name" value="Bet v1-like"/>
    <property type="match status" value="1"/>
</dbReference>
<dbReference type="Proteomes" id="UP000619260">
    <property type="component" value="Unassembled WGS sequence"/>
</dbReference>
<dbReference type="InterPro" id="IPR019587">
    <property type="entry name" value="Polyketide_cyclase/dehydratase"/>
</dbReference>
<organism evidence="1 2">
    <name type="scientific">Virgisporangium aliadipatigenens</name>
    <dbReference type="NCBI Taxonomy" id="741659"/>
    <lineage>
        <taxon>Bacteria</taxon>
        <taxon>Bacillati</taxon>
        <taxon>Actinomycetota</taxon>
        <taxon>Actinomycetes</taxon>
        <taxon>Micromonosporales</taxon>
        <taxon>Micromonosporaceae</taxon>
        <taxon>Virgisporangium</taxon>
    </lineage>
</organism>
<evidence type="ECO:0000313" key="2">
    <source>
        <dbReference type="Proteomes" id="UP000619260"/>
    </source>
</evidence>
<comment type="caution">
    <text evidence="1">The sequence shown here is derived from an EMBL/GenBank/DDBJ whole genome shotgun (WGS) entry which is preliminary data.</text>
</comment>
<protein>
    <submittedName>
        <fullName evidence="1">MxaD family protein</fullName>
    </submittedName>
</protein>
<proteinExistence type="predicted"/>
<dbReference type="Pfam" id="PF10604">
    <property type="entry name" value="Polyketide_cyc2"/>
    <property type="match status" value="1"/>
</dbReference>
<name>A0A8J4DUL5_9ACTN</name>
<dbReference type="AlphaFoldDB" id="A0A8J4DUL5"/>
<accession>A0A8J4DUL5</accession>
<keyword evidence="2" id="KW-1185">Reference proteome</keyword>
<dbReference type="EMBL" id="BOPF01000025">
    <property type="protein sequence ID" value="GIJ49287.1"/>
    <property type="molecule type" value="Genomic_DNA"/>
</dbReference>
<sequence length="145" mass="16078">MPNSYRVSARSDAAPDAVYRLLLRAGTWPSWSPIDAAEVENGTDPDLPAGVGDTRVFRTGRAVSRERVVELVTDRRFGYEIVGGRTFRSYRGLVELAPDGRGGTTITWSATFRPAMRFTGPLWEWFLARFMRRMAAGLAAHAVVS</sequence>
<dbReference type="InterPro" id="IPR023393">
    <property type="entry name" value="START-like_dom_sf"/>
</dbReference>
<reference evidence="1" key="1">
    <citation type="submission" date="2021-01" db="EMBL/GenBank/DDBJ databases">
        <title>Whole genome shotgun sequence of Virgisporangium aliadipatigenens NBRC 105644.</title>
        <authorList>
            <person name="Komaki H."/>
            <person name="Tamura T."/>
        </authorList>
    </citation>
    <scope>NUCLEOTIDE SEQUENCE</scope>
    <source>
        <strain evidence="1">NBRC 105644</strain>
    </source>
</reference>
<gene>
    <name evidence="1" type="ORF">Val02_61730</name>
</gene>
<dbReference type="Gene3D" id="3.30.530.20">
    <property type="match status" value="1"/>
</dbReference>